<protein>
    <recommendedName>
        <fullName evidence="2">protein-tyrosine sulfotransferase</fullName>
        <ecNumber evidence="2">2.8.2.20</ecNumber>
    </recommendedName>
</protein>
<dbReference type="Gene3D" id="3.40.50.300">
    <property type="entry name" value="P-loop containing nucleotide triphosphate hydrolases"/>
    <property type="match status" value="1"/>
</dbReference>
<dbReference type="SUPFAM" id="SSF52540">
    <property type="entry name" value="P-loop containing nucleoside triphosphate hydrolases"/>
    <property type="match status" value="1"/>
</dbReference>
<dbReference type="AlphaFoldDB" id="A0AAU9KFB6"/>
<dbReference type="Proteomes" id="UP001162131">
    <property type="component" value="Unassembled WGS sequence"/>
</dbReference>
<dbReference type="EMBL" id="CAJZBQ010000058">
    <property type="protein sequence ID" value="CAG9334381.1"/>
    <property type="molecule type" value="Genomic_DNA"/>
</dbReference>
<dbReference type="InterPro" id="IPR026634">
    <property type="entry name" value="TPST-like"/>
</dbReference>
<reference evidence="5" key="1">
    <citation type="submission" date="2021-09" db="EMBL/GenBank/DDBJ databases">
        <authorList>
            <consortium name="AG Swart"/>
            <person name="Singh M."/>
            <person name="Singh A."/>
            <person name="Seah K."/>
            <person name="Emmerich C."/>
        </authorList>
    </citation>
    <scope>NUCLEOTIDE SEQUENCE</scope>
    <source>
        <strain evidence="5">ATCC30299</strain>
    </source>
</reference>
<proteinExistence type="inferred from homology"/>
<dbReference type="Pfam" id="PF13469">
    <property type="entry name" value="Sulfotransfer_3"/>
    <property type="match status" value="1"/>
</dbReference>
<evidence type="ECO:0000313" key="6">
    <source>
        <dbReference type="Proteomes" id="UP001162131"/>
    </source>
</evidence>
<comment type="similarity">
    <text evidence="1">Belongs to the protein sulfotransferase family.</text>
</comment>
<organism evidence="5 6">
    <name type="scientific">Blepharisma stoltei</name>
    <dbReference type="NCBI Taxonomy" id="1481888"/>
    <lineage>
        <taxon>Eukaryota</taxon>
        <taxon>Sar</taxon>
        <taxon>Alveolata</taxon>
        <taxon>Ciliophora</taxon>
        <taxon>Postciliodesmatophora</taxon>
        <taxon>Heterotrichea</taxon>
        <taxon>Heterotrichida</taxon>
        <taxon>Blepharismidae</taxon>
        <taxon>Blepharisma</taxon>
    </lineage>
</organism>
<accession>A0AAU9KFB6</accession>
<evidence type="ECO:0000256" key="2">
    <source>
        <dbReference type="ARBA" id="ARBA00013262"/>
    </source>
</evidence>
<evidence type="ECO:0000256" key="4">
    <source>
        <dbReference type="ARBA" id="ARBA00048460"/>
    </source>
</evidence>
<dbReference type="PANTHER" id="PTHR12788:SF10">
    <property type="entry name" value="PROTEIN-TYROSINE SULFOTRANSFERASE"/>
    <property type="match status" value="1"/>
</dbReference>
<evidence type="ECO:0000256" key="3">
    <source>
        <dbReference type="ARBA" id="ARBA00022679"/>
    </source>
</evidence>
<comment type="caution">
    <text evidence="5">The sequence shown here is derived from an EMBL/GenBank/DDBJ whole genome shotgun (WGS) entry which is preliminary data.</text>
</comment>
<sequence length="351" mass="40986">MTSKNMEGSESFDESNEWVIDIHQERVDFDWLNYNPHVFLPLDYEYFFRTGKIKKINIEPQEPPSNWKPCFIIGCGRSGSTVLCKLLSAHPDLCFLNEPRELWMQAFPNFDVWSSKSREREGKLRMSRNDADLAGARRLNELFYTITNLVSRKKLIEKTPENTFRLKWLDQLFPGCKFIMVKRNPIGTARSIARFQPDTWFGYGAYKWEQLSTLLARYKKNLALPEEFITLTEDSAFAKGLVEWALSVLSAEEFKMSLPKDEVKERFMEIHLERLINRPQESMKEVLEFLELGDCEEVYNISSQIVQKHLTPTFSMPCSHVHHYGSANEEHILAYAGASLRNLIFEHSLHN</sequence>
<keyword evidence="3" id="KW-0808">Transferase</keyword>
<name>A0AAU9KFB6_9CILI</name>
<dbReference type="PANTHER" id="PTHR12788">
    <property type="entry name" value="PROTEIN-TYROSINE SULFOTRANSFERASE 2"/>
    <property type="match status" value="1"/>
</dbReference>
<gene>
    <name evidence="5" type="ORF">BSTOLATCC_MIC61000</name>
</gene>
<dbReference type="GO" id="GO:0008476">
    <property type="term" value="F:protein-tyrosine sulfotransferase activity"/>
    <property type="evidence" value="ECO:0007669"/>
    <property type="project" value="UniProtKB-EC"/>
</dbReference>
<dbReference type="EC" id="2.8.2.20" evidence="2"/>
<dbReference type="InterPro" id="IPR027417">
    <property type="entry name" value="P-loop_NTPase"/>
</dbReference>
<dbReference type="GO" id="GO:0005794">
    <property type="term" value="C:Golgi apparatus"/>
    <property type="evidence" value="ECO:0007669"/>
    <property type="project" value="UniProtKB-ARBA"/>
</dbReference>
<evidence type="ECO:0000256" key="1">
    <source>
        <dbReference type="ARBA" id="ARBA00009988"/>
    </source>
</evidence>
<evidence type="ECO:0000313" key="5">
    <source>
        <dbReference type="EMBL" id="CAG9334381.1"/>
    </source>
</evidence>
<comment type="catalytic activity">
    <reaction evidence="4">
        <text>L-tyrosyl-[protein] + 3'-phosphoadenylyl sulfate = O-sulfo-L-tyrosine-[protein] + adenosine 3',5'-bisphosphate + H(+)</text>
        <dbReference type="Rhea" id="RHEA:16801"/>
        <dbReference type="Rhea" id="RHEA-COMP:10136"/>
        <dbReference type="Rhea" id="RHEA-COMP:11688"/>
        <dbReference type="ChEBI" id="CHEBI:15378"/>
        <dbReference type="ChEBI" id="CHEBI:46858"/>
        <dbReference type="ChEBI" id="CHEBI:58339"/>
        <dbReference type="ChEBI" id="CHEBI:58343"/>
        <dbReference type="ChEBI" id="CHEBI:65286"/>
        <dbReference type="EC" id="2.8.2.20"/>
    </reaction>
</comment>
<keyword evidence="6" id="KW-1185">Reference proteome</keyword>